<comment type="caution">
    <text evidence="1">The sequence shown here is derived from an EMBL/GenBank/DDBJ whole genome shotgun (WGS) entry which is preliminary data.</text>
</comment>
<reference evidence="1" key="1">
    <citation type="journal article" date="2014" name="Front. Microbiol.">
        <title>High frequency of phylogenetically diverse reductive dehalogenase-homologous genes in deep subseafloor sedimentary metagenomes.</title>
        <authorList>
            <person name="Kawai M."/>
            <person name="Futagami T."/>
            <person name="Toyoda A."/>
            <person name="Takaki Y."/>
            <person name="Nishi S."/>
            <person name="Hori S."/>
            <person name="Arai W."/>
            <person name="Tsubouchi T."/>
            <person name="Morono Y."/>
            <person name="Uchiyama I."/>
            <person name="Ito T."/>
            <person name="Fujiyama A."/>
            <person name="Inagaki F."/>
            <person name="Takami H."/>
        </authorList>
    </citation>
    <scope>NUCLEOTIDE SEQUENCE</scope>
    <source>
        <strain evidence="1">Expedition CK06-06</strain>
    </source>
</reference>
<dbReference type="EMBL" id="BARW01002454">
    <property type="protein sequence ID" value="GAI71419.1"/>
    <property type="molecule type" value="Genomic_DNA"/>
</dbReference>
<gene>
    <name evidence="1" type="ORF">S12H4_06825</name>
</gene>
<protein>
    <submittedName>
        <fullName evidence="1">Uncharacterized protein</fullName>
    </submittedName>
</protein>
<sequence length="119" mass="13757">MRKISVVLLAALLLIVAGALPSFSEVEITEEMMKEAKPADEETIKIEIAKEQEETRPWEKYLYLDVDQNLNEDSQTFWTRVGTRKGSFDFSVGWTQKFNEPETQPTDKGMASMSISYWW</sequence>
<dbReference type="AlphaFoldDB" id="X1SUD0"/>
<name>X1SUD0_9ZZZZ</name>
<organism evidence="1">
    <name type="scientific">marine sediment metagenome</name>
    <dbReference type="NCBI Taxonomy" id="412755"/>
    <lineage>
        <taxon>unclassified sequences</taxon>
        <taxon>metagenomes</taxon>
        <taxon>ecological metagenomes</taxon>
    </lineage>
</organism>
<evidence type="ECO:0000313" key="1">
    <source>
        <dbReference type="EMBL" id="GAI71419.1"/>
    </source>
</evidence>
<accession>X1SUD0</accession>
<proteinExistence type="predicted"/>